<feature type="region of interest" description="Disordered" evidence="5">
    <location>
        <begin position="427"/>
        <end position="469"/>
    </location>
</feature>
<keyword evidence="8" id="KW-1185">Reference proteome</keyword>
<feature type="compositionally biased region" description="Basic residues" evidence="5">
    <location>
        <begin position="1"/>
        <end position="12"/>
    </location>
</feature>
<dbReference type="GO" id="GO:0071008">
    <property type="term" value="C:U2-type post-mRNA release spliceosomal complex"/>
    <property type="evidence" value="ECO:0007669"/>
    <property type="project" value="InterPro"/>
</dbReference>
<evidence type="ECO:0000256" key="2">
    <source>
        <dbReference type="ARBA" id="ARBA00010801"/>
    </source>
</evidence>
<comment type="caution">
    <text evidence="7">The sequence shown here is derived from an EMBL/GenBank/DDBJ whole genome shotgun (WGS) entry which is preliminary data.</text>
</comment>
<dbReference type="GO" id="GO:0000390">
    <property type="term" value="P:spliceosomal complex disassembly"/>
    <property type="evidence" value="ECO:0007669"/>
    <property type="project" value="InterPro"/>
</dbReference>
<dbReference type="EMBL" id="JARPUR010000003">
    <property type="protein sequence ID" value="KAK4879416.1"/>
    <property type="molecule type" value="Genomic_DNA"/>
</dbReference>
<protein>
    <recommendedName>
        <fullName evidence="6">GCF C-terminal domain-containing protein</fullName>
    </recommendedName>
</protein>
<dbReference type="InterPro" id="IPR022783">
    <property type="entry name" value="GCFC_dom"/>
</dbReference>
<evidence type="ECO:0000259" key="6">
    <source>
        <dbReference type="Pfam" id="PF07842"/>
    </source>
</evidence>
<name>A0AAN7PBW1_9COLE</name>
<evidence type="ECO:0000256" key="3">
    <source>
        <dbReference type="ARBA" id="ARBA00023242"/>
    </source>
</evidence>
<evidence type="ECO:0000256" key="4">
    <source>
        <dbReference type="SAM" id="Coils"/>
    </source>
</evidence>
<organism evidence="7 8">
    <name type="scientific">Aquatica leii</name>
    <dbReference type="NCBI Taxonomy" id="1421715"/>
    <lineage>
        <taxon>Eukaryota</taxon>
        <taxon>Metazoa</taxon>
        <taxon>Ecdysozoa</taxon>
        <taxon>Arthropoda</taxon>
        <taxon>Hexapoda</taxon>
        <taxon>Insecta</taxon>
        <taxon>Pterygota</taxon>
        <taxon>Neoptera</taxon>
        <taxon>Endopterygota</taxon>
        <taxon>Coleoptera</taxon>
        <taxon>Polyphaga</taxon>
        <taxon>Elateriformia</taxon>
        <taxon>Elateroidea</taxon>
        <taxon>Lampyridae</taxon>
        <taxon>Luciolinae</taxon>
        <taxon>Aquatica</taxon>
    </lineage>
</organism>
<gene>
    <name evidence="7" type="ORF">RN001_007562</name>
</gene>
<dbReference type="PANTHER" id="PTHR12214:SF0">
    <property type="entry name" value="LD29489P"/>
    <property type="match status" value="1"/>
</dbReference>
<feature type="coiled-coil region" evidence="4">
    <location>
        <begin position="324"/>
        <end position="358"/>
    </location>
</feature>
<dbReference type="PANTHER" id="PTHR12214">
    <property type="entry name" value="GC-RICH SEQUENCE DNA-BINDING FACTOR"/>
    <property type="match status" value="1"/>
</dbReference>
<feature type="compositionally biased region" description="Acidic residues" evidence="5">
    <location>
        <begin position="19"/>
        <end position="31"/>
    </location>
</feature>
<feature type="compositionally biased region" description="Basic residues" evidence="5">
    <location>
        <begin position="43"/>
        <end position="53"/>
    </location>
</feature>
<feature type="region of interest" description="Disordered" evidence="5">
    <location>
        <begin position="1"/>
        <end position="54"/>
    </location>
</feature>
<comment type="similarity">
    <text evidence="2">Belongs to the GCF family.</text>
</comment>
<sequence>MSLFRKPKKSIQRRVFSERDDDEDDSMDVEENNTFMEKESKKKDKSKHTKKKQPLLSFETEEEGEVFQVKKSSHSKRIMKLYEKERQKKKEPKPEKDEVKLKEPITEIVTDDLVLKVNSNHKTKSSTSPVILSGREAYCAGKDDLSSEEDDEPTRHKFSKPDNVKILLESGIIPDAAMIHAARKRRQRARELGGDFVPLEEEEAEGTSRLHREEDHDEASDEERIDMDANPEIRDQERRREQFLAAQESDQDADQELDEWENQQIRKGVTGASANIQNEFVYSDYTATVTSSAQVPTIDPNTQRTPQAIVEKLREKFEAVCTSRSNHMEQLSQVQDDLVEIKNELEDLKRRAPVAADRFKFYQELRGYITDLVECLDEKVGVISDLEQRALNLLAHKAEWLIERRRQDVRDQAEELTNIAKGLGRRAAEDEDKVRRAAEREGRRSRRRRAREQQGQPKHVEGMSSDDEITQQDMLTFDKEREQVDNEIQEVFEDVVEEYSSVANILIRFEQWRETDMNTYTEAYATLCLPRIVGPLIRLNLIFWDPLTESVELEKLEWYRTLALYGLHDDETETALSKDPDINLLPTIVEKIIIPKLDKVVDKCWDPLSSSQTLRLVGILSRYIRRFPSLGPASKPLQNLFNAILHKLKGALENDVFIPITLKLSESKSSFFQRQFASGLKLLRNITCWQGILNDNTLKDIALNALLNRYLLSAVKVCQLTDAVAKVGLISHILPRIWLQSNTPQLQMFSTCVTNFAQQLDKDNPLHLESIETLSNVLKSLRT</sequence>
<dbReference type="GO" id="GO:0003677">
    <property type="term" value="F:DNA binding"/>
    <property type="evidence" value="ECO:0007669"/>
    <property type="project" value="InterPro"/>
</dbReference>
<dbReference type="Proteomes" id="UP001353858">
    <property type="component" value="Unassembled WGS sequence"/>
</dbReference>
<evidence type="ECO:0000256" key="5">
    <source>
        <dbReference type="SAM" id="MobiDB-lite"/>
    </source>
</evidence>
<dbReference type="InterPro" id="IPR012890">
    <property type="entry name" value="GCFC2-like"/>
</dbReference>
<evidence type="ECO:0000313" key="8">
    <source>
        <dbReference type="Proteomes" id="UP001353858"/>
    </source>
</evidence>
<evidence type="ECO:0000256" key="1">
    <source>
        <dbReference type="ARBA" id="ARBA00004123"/>
    </source>
</evidence>
<reference evidence="8" key="1">
    <citation type="submission" date="2023-01" db="EMBL/GenBank/DDBJ databases">
        <title>Key to firefly adult light organ development and bioluminescence: homeobox transcription factors regulate luciferase expression and transportation to peroxisome.</title>
        <authorList>
            <person name="Fu X."/>
        </authorList>
    </citation>
    <scope>NUCLEOTIDE SEQUENCE [LARGE SCALE GENOMIC DNA]</scope>
</reference>
<dbReference type="Pfam" id="PF07842">
    <property type="entry name" value="GCFC"/>
    <property type="match status" value="1"/>
</dbReference>
<keyword evidence="3" id="KW-0539">Nucleus</keyword>
<accession>A0AAN7PBW1</accession>
<dbReference type="AlphaFoldDB" id="A0AAN7PBW1"/>
<evidence type="ECO:0000313" key="7">
    <source>
        <dbReference type="EMBL" id="KAK4879416.1"/>
    </source>
</evidence>
<proteinExistence type="inferred from homology"/>
<feature type="domain" description="GCF C-terminal" evidence="6">
    <location>
        <begin position="504"/>
        <end position="710"/>
    </location>
</feature>
<dbReference type="InterPro" id="IPR028211">
    <property type="entry name" value="Ntr2"/>
</dbReference>
<feature type="compositionally biased region" description="Basic and acidic residues" evidence="5">
    <location>
        <begin position="427"/>
        <end position="442"/>
    </location>
</feature>
<feature type="compositionally biased region" description="Acidic residues" evidence="5">
    <location>
        <begin position="215"/>
        <end position="225"/>
    </location>
</feature>
<keyword evidence="4" id="KW-0175">Coiled coil</keyword>
<dbReference type="Pfam" id="PF15458">
    <property type="entry name" value="NTR2"/>
    <property type="match status" value="1"/>
</dbReference>
<comment type="subcellular location">
    <subcellularLocation>
        <location evidence="1">Nucleus</location>
    </subcellularLocation>
</comment>
<feature type="region of interest" description="Disordered" evidence="5">
    <location>
        <begin position="181"/>
        <end position="235"/>
    </location>
</feature>